<dbReference type="Pfam" id="PF00046">
    <property type="entry name" value="Homeodomain"/>
    <property type="match status" value="1"/>
</dbReference>
<evidence type="ECO:0000256" key="6">
    <source>
        <dbReference type="PROSITE-ProRule" id="PRU00108"/>
    </source>
</evidence>
<accession>A0A9N9Z5L4</accession>
<evidence type="ECO:0000256" key="1">
    <source>
        <dbReference type="ARBA" id="ARBA00004123"/>
    </source>
</evidence>
<dbReference type="GO" id="GO:0016586">
    <property type="term" value="C:RSC-type complex"/>
    <property type="evidence" value="ECO:0007669"/>
    <property type="project" value="TreeGrafter"/>
</dbReference>
<comment type="similarity">
    <text evidence="2">Belongs to the engrailed homeobox family.</text>
</comment>
<dbReference type="PANTHER" id="PTHR24341:SF6">
    <property type="entry name" value="HOMEOBOX PROTEIN INVECTED"/>
    <property type="match status" value="1"/>
</dbReference>
<gene>
    <name evidence="10" type="ORF">CSOL1703_00001475</name>
</gene>
<keyword evidence="11" id="KW-1185">Reference proteome</keyword>
<feature type="compositionally biased region" description="Polar residues" evidence="8">
    <location>
        <begin position="189"/>
        <end position="207"/>
    </location>
</feature>
<reference evidence="11" key="1">
    <citation type="submission" date="2019-06" db="EMBL/GenBank/DDBJ databases">
        <authorList>
            <person name="Broberg M."/>
        </authorList>
    </citation>
    <scope>NUCLEOTIDE SEQUENCE [LARGE SCALE GENOMIC DNA]</scope>
</reference>
<feature type="region of interest" description="Disordered" evidence="8">
    <location>
        <begin position="516"/>
        <end position="549"/>
    </location>
</feature>
<feature type="DNA-binding region" description="Homeobox" evidence="6">
    <location>
        <begin position="60"/>
        <end position="119"/>
    </location>
</feature>
<dbReference type="SMART" id="SM00389">
    <property type="entry name" value="HOX"/>
    <property type="match status" value="1"/>
</dbReference>
<keyword evidence="4 6" id="KW-0371">Homeobox</keyword>
<evidence type="ECO:0000259" key="9">
    <source>
        <dbReference type="PROSITE" id="PS50071"/>
    </source>
</evidence>
<feature type="compositionally biased region" description="Polar residues" evidence="8">
    <location>
        <begin position="156"/>
        <end position="180"/>
    </location>
</feature>
<dbReference type="Proteomes" id="UP000775872">
    <property type="component" value="Unassembled WGS sequence"/>
</dbReference>
<dbReference type="PANTHER" id="PTHR24341">
    <property type="entry name" value="HOMEOBOX PROTEIN ENGRAILED"/>
    <property type="match status" value="1"/>
</dbReference>
<evidence type="ECO:0000256" key="3">
    <source>
        <dbReference type="ARBA" id="ARBA00023125"/>
    </source>
</evidence>
<feature type="domain" description="Homeobox" evidence="9">
    <location>
        <begin position="58"/>
        <end position="118"/>
    </location>
</feature>
<dbReference type="GO" id="GO:0003677">
    <property type="term" value="F:DNA binding"/>
    <property type="evidence" value="ECO:0007669"/>
    <property type="project" value="UniProtKB-UniRule"/>
</dbReference>
<evidence type="ECO:0000256" key="8">
    <source>
        <dbReference type="SAM" id="MobiDB-lite"/>
    </source>
</evidence>
<evidence type="ECO:0000256" key="4">
    <source>
        <dbReference type="ARBA" id="ARBA00023155"/>
    </source>
</evidence>
<comment type="subcellular location">
    <subcellularLocation>
        <location evidence="1 6 7">Nucleus</location>
    </subcellularLocation>
</comment>
<evidence type="ECO:0000313" key="10">
    <source>
        <dbReference type="EMBL" id="CAH0049518.1"/>
    </source>
</evidence>
<dbReference type="PROSITE" id="PS00027">
    <property type="entry name" value="HOMEOBOX_1"/>
    <property type="match status" value="1"/>
</dbReference>
<proteinExistence type="inferred from homology"/>
<dbReference type="InterPro" id="IPR050720">
    <property type="entry name" value="Engrailed_Homeobox_TFs"/>
</dbReference>
<name>A0A9N9Z5L4_9HYPO</name>
<dbReference type="Gene3D" id="1.10.10.60">
    <property type="entry name" value="Homeodomain-like"/>
    <property type="match status" value="1"/>
</dbReference>
<evidence type="ECO:0000256" key="5">
    <source>
        <dbReference type="ARBA" id="ARBA00023242"/>
    </source>
</evidence>
<dbReference type="CDD" id="cd00086">
    <property type="entry name" value="homeodomain"/>
    <property type="match status" value="1"/>
</dbReference>
<keyword evidence="5 6" id="KW-0539">Nucleus</keyword>
<evidence type="ECO:0000256" key="7">
    <source>
        <dbReference type="RuleBase" id="RU000682"/>
    </source>
</evidence>
<dbReference type="AlphaFoldDB" id="A0A9N9Z5L4"/>
<dbReference type="InterPro" id="IPR001356">
    <property type="entry name" value="HD"/>
</dbReference>
<dbReference type="EMBL" id="CABFOC020000035">
    <property type="protein sequence ID" value="CAH0049518.1"/>
    <property type="molecule type" value="Genomic_DNA"/>
</dbReference>
<evidence type="ECO:0000313" key="11">
    <source>
        <dbReference type="Proteomes" id="UP000775872"/>
    </source>
</evidence>
<dbReference type="GO" id="GO:0000981">
    <property type="term" value="F:DNA-binding transcription factor activity, RNA polymerase II-specific"/>
    <property type="evidence" value="ECO:0007669"/>
    <property type="project" value="InterPro"/>
</dbReference>
<feature type="compositionally biased region" description="Polar residues" evidence="8">
    <location>
        <begin position="523"/>
        <end position="549"/>
    </location>
</feature>
<feature type="compositionally biased region" description="Basic and acidic residues" evidence="8">
    <location>
        <begin position="403"/>
        <end position="413"/>
    </location>
</feature>
<dbReference type="OrthoDB" id="6159439at2759"/>
<dbReference type="InterPro" id="IPR017970">
    <property type="entry name" value="Homeobox_CS"/>
</dbReference>
<organism evidence="10 11">
    <name type="scientific">Clonostachys solani</name>
    <dbReference type="NCBI Taxonomy" id="160281"/>
    <lineage>
        <taxon>Eukaryota</taxon>
        <taxon>Fungi</taxon>
        <taxon>Dikarya</taxon>
        <taxon>Ascomycota</taxon>
        <taxon>Pezizomycotina</taxon>
        <taxon>Sordariomycetes</taxon>
        <taxon>Hypocreomycetidae</taxon>
        <taxon>Hypocreales</taxon>
        <taxon>Bionectriaceae</taxon>
        <taxon>Clonostachys</taxon>
    </lineage>
</organism>
<evidence type="ECO:0000256" key="2">
    <source>
        <dbReference type="ARBA" id="ARBA00010896"/>
    </source>
</evidence>
<dbReference type="InterPro" id="IPR009057">
    <property type="entry name" value="Homeodomain-like_sf"/>
</dbReference>
<keyword evidence="3 6" id="KW-0238">DNA-binding</keyword>
<feature type="region of interest" description="Disordered" evidence="8">
    <location>
        <begin position="125"/>
        <end position="209"/>
    </location>
</feature>
<dbReference type="SUPFAM" id="SSF46689">
    <property type="entry name" value="Homeodomain-like"/>
    <property type="match status" value="1"/>
</dbReference>
<feature type="region of interest" description="Disordered" evidence="8">
    <location>
        <begin position="343"/>
        <end position="434"/>
    </location>
</feature>
<dbReference type="PROSITE" id="PS50071">
    <property type="entry name" value="HOMEOBOX_2"/>
    <property type="match status" value="1"/>
</dbReference>
<feature type="compositionally biased region" description="Low complexity" evidence="8">
    <location>
        <begin position="391"/>
        <end position="402"/>
    </location>
</feature>
<protein>
    <recommendedName>
        <fullName evidence="9">Homeobox domain-containing protein</fullName>
    </recommendedName>
</protein>
<sequence>MSSYTQPQWPSWAYTPEVNDPFSGYPQYSNNYSSYLADSMEAYQTHHHHHLVHNHQMSRTTESKPRLSKEEVELLEAEFQKNHKPNSTVKKGLAESMRVDNARINNWFQNRRAREKKEKNIREYEARQKLEQDPSQPESGDSAAHRKSDLVASSAPFPSTQTAPSRSHTGTPDGSSSPASLFQAKETPVSDSSVILPSTELSPQLSPELTVKQEPGYDDVASAQYGQMGNSELLADNELSPNALSDSHEQEFMLSAGGSESGYYMSQLNGSAGAPFQASGDFQTANPQKPTQIIDIAARRNRRPPPLSINSGLRSHSTGLLKTGVEMGRRVDVCNSIRRVASSTGPMRVQKPVGTPRSPFFSRATGDGIQLKRSPVLSGIKGSNAPPTPDTPVVITTQSLDSAHPDSDSDSSDRFSVPDMTIHDPTLRTPPTTPGVMEGYFSLNAVYDMQMPSDGNLLTPSLATYSNNLDVANVPMAVPAYIANPTGCSSQPVTPSLPAHTNGGYFGITNNNAEYQWPDHSSRNSSPVRGPQQPQFMNMTTSSFSPSDR</sequence>
<comment type="caution">
    <text evidence="10">The sequence shown here is derived from an EMBL/GenBank/DDBJ whole genome shotgun (WGS) entry which is preliminary data.</text>
</comment>
<reference evidence="10 11" key="2">
    <citation type="submission" date="2021-10" db="EMBL/GenBank/DDBJ databases">
        <authorList>
            <person name="Piombo E."/>
        </authorList>
    </citation>
    <scope>NUCLEOTIDE SEQUENCE [LARGE SCALE GENOMIC DNA]</scope>
</reference>